<dbReference type="PANTHER" id="PTHR20883">
    <property type="entry name" value="PHYTANOYL-COA DIOXYGENASE DOMAIN CONTAINING 1"/>
    <property type="match status" value="1"/>
</dbReference>
<evidence type="ECO:0000313" key="3">
    <source>
        <dbReference type="Proteomes" id="UP000198901"/>
    </source>
</evidence>
<accession>A0A1G9K6U0</accession>
<dbReference type="Proteomes" id="UP000198901">
    <property type="component" value="Unassembled WGS sequence"/>
</dbReference>
<dbReference type="AlphaFoldDB" id="A0A1G9K6U0"/>
<name>A0A1G9K6U0_9BACT</name>
<dbReference type="InterPro" id="IPR008775">
    <property type="entry name" value="Phytyl_CoA_dOase-like"/>
</dbReference>
<proteinExistence type="predicted"/>
<dbReference type="SUPFAM" id="SSF51197">
    <property type="entry name" value="Clavaminate synthase-like"/>
    <property type="match status" value="1"/>
</dbReference>
<keyword evidence="2" id="KW-0223">Dioxygenase</keyword>
<dbReference type="PANTHER" id="PTHR20883:SF48">
    <property type="entry name" value="ECTOINE DIOXYGENASE"/>
    <property type="match status" value="1"/>
</dbReference>
<keyword evidence="3" id="KW-1185">Reference proteome</keyword>
<dbReference type="EMBL" id="FNGS01000002">
    <property type="protein sequence ID" value="SDL45491.1"/>
    <property type="molecule type" value="Genomic_DNA"/>
</dbReference>
<evidence type="ECO:0000256" key="1">
    <source>
        <dbReference type="ARBA" id="ARBA00001954"/>
    </source>
</evidence>
<protein>
    <submittedName>
        <fullName evidence="2">Phytanoyl-CoA dioxygenase (PhyH)</fullName>
    </submittedName>
</protein>
<sequence>MDHTLEARPKLMDLDTFREEMDTKGWVIFHEVLEDDFRRELIAAQDDATEKCRQVQIKNNVVNRTEGTSHHLVVFEGPFLKFVEEMPLHEYLTAYFDNGPYILNSFGGVMNLKSELSYVGNVHRDIRTWSGDLHLMLNMLVMLDDFTAENGATWFLGGSHKYAEKPSDEEFFKDAKQAIAKKGSIVLFNSNVWHAAGVNKTNDIRRGLTPMFTKPFFKPQFDYPRHFGYDREFSPLAKQLLGYNARIPASLDEWYQVPEKRLYLPGQG</sequence>
<keyword evidence="2" id="KW-0560">Oxidoreductase</keyword>
<dbReference type="Pfam" id="PF05721">
    <property type="entry name" value="PhyH"/>
    <property type="match status" value="1"/>
</dbReference>
<organism evidence="2 3">
    <name type="scientific">Siphonobacter aquaeclarae</name>
    <dbReference type="NCBI Taxonomy" id="563176"/>
    <lineage>
        <taxon>Bacteria</taxon>
        <taxon>Pseudomonadati</taxon>
        <taxon>Bacteroidota</taxon>
        <taxon>Cytophagia</taxon>
        <taxon>Cytophagales</taxon>
        <taxon>Cytophagaceae</taxon>
        <taxon>Siphonobacter</taxon>
    </lineage>
</organism>
<evidence type="ECO:0000313" key="2">
    <source>
        <dbReference type="EMBL" id="SDL45491.1"/>
    </source>
</evidence>
<dbReference type="OrthoDB" id="976214at2"/>
<dbReference type="Gene3D" id="2.60.120.620">
    <property type="entry name" value="q2cbj1_9rhob like domain"/>
    <property type="match status" value="1"/>
</dbReference>
<comment type="cofactor">
    <cofactor evidence="1">
        <name>Fe(2+)</name>
        <dbReference type="ChEBI" id="CHEBI:29033"/>
    </cofactor>
</comment>
<dbReference type="GO" id="GO:0016706">
    <property type="term" value="F:2-oxoglutarate-dependent dioxygenase activity"/>
    <property type="evidence" value="ECO:0007669"/>
    <property type="project" value="UniProtKB-ARBA"/>
</dbReference>
<reference evidence="2 3" key="1">
    <citation type="submission" date="2016-10" db="EMBL/GenBank/DDBJ databases">
        <authorList>
            <person name="de Groot N.N."/>
        </authorList>
    </citation>
    <scope>NUCLEOTIDE SEQUENCE [LARGE SCALE GENOMIC DNA]</scope>
    <source>
        <strain evidence="2 3">DSM 21668</strain>
    </source>
</reference>
<gene>
    <name evidence="2" type="ORF">SAMN04488090_0904</name>
</gene>
<dbReference type="RefSeq" id="WP_093198368.1">
    <property type="nucleotide sequence ID" value="NZ_FNGS01000002.1"/>
</dbReference>
<dbReference type="STRING" id="563176.SAMN04488090_0904"/>
<dbReference type="GO" id="GO:0005506">
    <property type="term" value="F:iron ion binding"/>
    <property type="evidence" value="ECO:0007669"/>
    <property type="project" value="UniProtKB-ARBA"/>
</dbReference>